<feature type="domain" description="PIN" evidence="9">
    <location>
        <begin position="2"/>
        <end position="122"/>
    </location>
</feature>
<protein>
    <recommendedName>
        <fullName evidence="8">Ribonuclease VapC</fullName>
        <shortName evidence="8">RNase VapC</shortName>
        <ecNumber evidence="8">3.1.-.-</ecNumber>
    </recommendedName>
    <alternativeName>
        <fullName evidence="8">Toxin VapC</fullName>
    </alternativeName>
</protein>
<evidence type="ECO:0000256" key="8">
    <source>
        <dbReference type="HAMAP-Rule" id="MF_00265"/>
    </source>
</evidence>
<keyword evidence="3 8" id="KW-0540">Nuclease</keyword>
<reference evidence="10 11" key="1">
    <citation type="submission" date="2019-02" db="EMBL/GenBank/DDBJ databases">
        <title>Draft genome sequence of Amycolatopsis sp. 8-3EHSu isolated from roots of Suaeda maritima.</title>
        <authorList>
            <person name="Duangmal K."/>
            <person name="Chantavorakit T."/>
        </authorList>
    </citation>
    <scope>NUCLEOTIDE SEQUENCE [LARGE SCALE GENOMIC DNA]</scope>
    <source>
        <strain evidence="10 11">8-3EHSu</strain>
    </source>
</reference>
<keyword evidence="11" id="KW-1185">Reference proteome</keyword>
<evidence type="ECO:0000313" key="11">
    <source>
        <dbReference type="Proteomes" id="UP000292003"/>
    </source>
</evidence>
<organism evidence="10 11">
    <name type="scientific">Amycolatopsis suaedae</name>
    <dbReference type="NCBI Taxonomy" id="2510978"/>
    <lineage>
        <taxon>Bacteria</taxon>
        <taxon>Bacillati</taxon>
        <taxon>Actinomycetota</taxon>
        <taxon>Actinomycetes</taxon>
        <taxon>Pseudonocardiales</taxon>
        <taxon>Pseudonocardiaceae</taxon>
        <taxon>Amycolatopsis</taxon>
    </lineage>
</organism>
<comment type="function">
    <text evidence="8">Toxic component of a toxin-antitoxin (TA) system. An RNase.</text>
</comment>
<dbReference type="SUPFAM" id="SSF88723">
    <property type="entry name" value="PIN domain-like"/>
    <property type="match status" value="1"/>
</dbReference>
<evidence type="ECO:0000256" key="2">
    <source>
        <dbReference type="ARBA" id="ARBA00022649"/>
    </source>
</evidence>
<dbReference type="Pfam" id="PF01850">
    <property type="entry name" value="PIN"/>
    <property type="match status" value="1"/>
</dbReference>
<dbReference type="AlphaFoldDB" id="A0A4Q7IZM0"/>
<dbReference type="InterPro" id="IPR029060">
    <property type="entry name" value="PIN-like_dom_sf"/>
</dbReference>
<evidence type="ECO:0000313" key="10">
    <source>
        <dbReference type="EMBL" id="RZQ59949.1"/>
    </source>
</evidence>
<comment type="similarity">
    <text evidence="7 8">Belongs to the PINc/VapC protein family.</text>
</comment>
<dbReference type="InterPro" id="IPR050556">
    <property type="entry name" value="Type_II_TA_system_RNase"/>
</dbReference>
<dbReference type="EMBL" id="SFCC01000020">
    <property type="protein sequence ID" value="RZQ59949.1"/>
    <property type="molecule type" value="Genomic_DNA"/>
</dbReference>
<dbReference type="HAMAP" id="MF_00265">
    <property type="entry name" value="VapC_Nob1"/>
    <property type="match status" value="1"/>
</dbReference>
<dbReference type="GO" id="GO:0016787">
    <property type="term" value="F:hydrolase activity"/>
    <property type="evidence" value="ECO:0007669"/>
    <property type="project" value="UniProtKB-KW"/>
</dbReference>
<comment type="cofactor">
    <cofactor evidence="1 8">
        <name>Mg(2+)</name>
        <dbReference type="ChEBI" id="CHEBI:18420"/>
    </cofactor>
</comment>
<keyword evidence="2 8" id="KW-1277">Toxin-antitoxin system</keyword>
<gene>
    <name evidence="8" type="primary">vapC</name>
    <name evidence="10" type="ORF">EWH70_31450</name>
</gene>
<dbReference type="GO" id="GO:0000287">
    <property type="term" value="F:magnesium ion binding"/>
    <property type="evidence" value="ECO:0007669"/>
    <property type="project" value="UniProtKB-UniRule"/>
</dbReference>
<keyword evidence="5 8" id="KW-0378">Hydrolase</keyword>
<dbReference type="OrthoDB" id="9804823at2"/>
<keyword evidence="8" id="KW-0800">Toxin</keyword>
<dbReference type="InterPro" id="IPR022907">
    <property type="entry name" value="VapC_family"/>
</dbReference>
<dbReference type="Proteomes" id="UP000292003">
    <property type="component" value="Unassembled WGS sequence"/>
</dbReference>
<evidence type="ECO:0000256" key="7">
    <source>
        <dbReference type="ARBA" id="ARBA00038093"/>
    </source>
</evidence>
<dbReference type="RefSeq" id="WP_130479212.1">
    <property type="nucleotide sequence ID" value="NZ_SFCC01000020.1"/>
</dbReference>
<comment type="caution">
    <text evidence="10">The sequence shown here is derived from an EMBL/GenBank/DDBJ whole genome shotgun (WGS) entry which is preliminary data.</text>
</comment>
<keyword evidence="4 8" id="KW-0479">Metal-binding</keyword>
<evidence type="ECO:0000259" key="9">
    <source>
        <dbReference type="Pfam" id="PF01850"/>
    </source>
</evidence>
<dbReference type="CDD" id="cd18731">
    <property type="entry name" value="PIN_NgFitB-like"/>
    <property type="match status" value="1"/>
</dbReference>
<evidence type="ECO:0000256" key="3">
    <source>
        <dbReference type="ARBA" id="ARBA00022722"/>
    </source>
</evidence>
<dbReference type="GO" id="GO:0090729">
    <property type="term" value="F:toxin activity"/>
    <property type="evidence" value="ECO:0007669"/>
    <property type="project" value="UniProtKB-KW"/>
</dbReference>
<dbReference type="PANTHER" id="PTHR33653">
    <property type="entry name" value="RIBONUCLEASE VAPC2"/>
    <property type="match status" value="1"/>
</dbReference>
<accession>A0A4Q7IZM0</accession>
<evidence type="ECO:0000256" key="4">
    <source>
        <dbReference type="ARBA" id="ARBA00022723"/>
    </source>
</evidence>
<dbReference type="PANTHER" id="PTHR33653:SF1">
    <property type="entry name" value="RIBONUCLEASE VAPC2"/>
    <property type="match status" value="1"/>
</dbReference>
<evidence type="ECO:0000256" key="1">
    <source>
        <dbReference type="ARBA" id="ARBA00001946"/>
    </source>
</evidence>
<feature type="binding site" evidence="8">
    <location>
        <position position="104"/>
    </location>
    <ligand>
        <name>Mg(2+)</name>
        <dbReference type="ChEBI" id="CHEBI:18420"/>
    </ligand>
</feature>
<feature type="binding site" evidence="8">
    <location>
        <position position="5"/>
    </location>
    <ligand>
        <name>Mg(2+)</name>
        <dbReference type="ChEBI" id="CHEBI:18420"/>
    </ligand>
</feature>
<dbReference type="Gene3D" id="3.40.50.1010">
    <property type="entry name" value="5'-nuclease"/>
    <property type="match status" value="1"/>
</dbReference>
<evidence type="ECO:0000256" key="5">
    <source>
        <dbReference type="ARBA" id="ARBA00022801"/>
    </source>
</evidence>
<sequence>MIILDTNVVSELMRQAPEPAVVAWADRRSAGELFLTAVTAAELLHGVARLPAGKRRSALTEHIRGLLDTDFDGRILPFTADAAVEYAVVIAARERAGRPITVADAQIAAIARVYGATLATRNVADFAGTGVALADPWAGEGQVYPGGR</sequence>
<proteinExistence type="inferred from homology"/>
<name>A0A4Q7IZM0_9PSEU</name>
<dbReference type="GO" id="GO:0004540">
    <property type="term" value="F:RNA nuclease activity"/>
    <property type="evidence" value="ECO:0007669"/>
    <property type="project" value="InterPro"/>
</dbReference>
<evidence type="ECO:0000256" key="6">
    <source>
        <dbReference type="ARBA" id="ARBA00022842"/>
    </source>
</evidence>
<dbReference type="InterPro" id="IPR002716">
    <property type="entry name" value="PIN_dom"/>
</dbReference>
<keyword evidence="6 8" id="KW-0460">Magnesium</keyword>
<dbReference type="EC" id="3.1.-.-" evidence="8"/>